<comment type="caution">
    <text evidence="1">The sequence shown here is derived from an EMBL/GenBank/DDBJ whole genome shotgun (WGS) entry which is preliminary data.</text>
</comment>
<protein>
    <submittedName>
        <fullName evidence="1">Uncharacterized protein</fullName>
    </submittedName>
</protein>
<name>A0ACB8RS79_9AGAM</name>
<evidence type="ECO:0000313" key="1">
    <source>
        <dbReference type="EMBL" id="KAI0046880.1"/>
    </source>
</evidence>
<sequence length="240" mass="26848">MSLAIPHPQLQLAAFAISAVSFYFAVTPPVPIPNGRDRVYSENTFDKVVRQICVACKVFVISLLVCDAMVTAAATYPRFMPPYVAATVCPTRGPDFADARLRPEFAIGAFLLVFGGVIRVRCYRALGDLFTFEVTLRPSHTLVTSGPYRYVRHPGYTAIFMCVGGYVMILFSRGGWVRQCSIMQTPLGLFIAFFLLIGTFAVVSLWKRGRVEDAGMKERFGDSWYDYRRSVPFSFIPGIY</sequence>
<dbReference type="EMBL" id="MU275915">
    <property type="protein sequence ID" value="KAI0046880.1"/>
    <property type="molecule type" value="Genomic_DNA"/>
</dbReference>
<reference evidence="1" key="2">
    <citation type="journal article" date="2022" name="New Phytol.">
        <title>Evolutionary transition to the ectomycorrhizal habit in the genomes of a hyperdiverse lineage of mushroom-forming fungi.</title>
        <authorList>
            <person name="Looney B."/>
            <person name="Miyauchi S."/>
            <person name="Morin E."/>
            <person name="Drula E."/>
            <person name="Courty P.E."/>
            <person name="Kohler A."/>
            <person name="Kuo A."/>
            <person name="LaButti K."/>
            <person name="Pangilinan J."/>
            <person name="Lipzen A."/>
            <person name="Riley R."/>
            <person name="Andreopoulos W."/>
            <person name="He G."/>
            <person name="Johnson J."/>
            <person name="Nolan M."/>
            <person name="Tritt A."/>
            <person name="Barry K.W."/>
            <person name="Grigoriev I.V."/>
            <person name="Nagy L.G."/>
            <person name="Hibbett D."/>
            <person name="Henrissat B."/>
            <person name="Matheny P.B."/>
            <person name="Labbe J."/>
            <person name="Martin F.M."/>
        </authorList>
    </citation>
    <scope>NUCLEOTIDE SEQUENCE</scope>
    <source>
        <strain evidence="1">FP105234-sp</strain>
    </source>
</reference>
<evidence type="ECO:0000313" key="2">
    <source>
        <dbReference type="Proteomes" id="UP000814033"/>
    </source>
</evidence>
<organism evidence="1 2">
    <name type="scientific">Auriscalpium vulgare</name>
    <dbReference type="NCBI Taxonomy" id="40419"/>
    <lineage>
        <taxon>Eukaryota</taxon>
        <taxon>Fungi</taxon>
        <taxon>Dikarya</taxon>
        <taxon>Basidiomycota</taxon>
        <taxon>Agaricomycotina</taxon>
        <taxon>Agaricomycetes</taxon>
        <taxon>Russulales</taxon>
        <taxon>Auriscalpiaceae</taxon>
        <taxon>Auriscalpium</taxon>
    </lineage>
</organism>
<dbReference type="Proteomes" id="UP000814033">
    <property type="component" value="Unassembled WGS sequence"/>
</dbReference>
<reference evidence="1" key="1">
    <citation type="submission" date="2021-02" db="EMBL/GenBank/DDBJ databases">
        <authorList>
            <consortium name="DOE Joint Genome Institute"/>
            <person name="Ahrendt S."/>
            <person name="Looney B.P."/>
            <person name="Miyauchi S."/>
            <person name="Morin E."/>
            <person name="Drula E."/>
            <person name="Courty P.E."/>
            <person name="Chicoki N."/>
            <person name="Fauchery L."/>
            <person name="Kohler A."/>
            <person name="Kuo A."/>
            <person name="Labutti K."/>
            <person name="Pangilinan J."/>
            <person name="Lipzen A."/>
            <person name="Riley R."/>
            <person name="Andreopoulos W."/>
            <person name="He G."/>
            <person name="Johnson J."/>
            <person name="Barry K.W."/>
            <person name="Grigoriev I.V."/>
            <person name="Nagy L."/>
            <person name="Hibbett D."/>
            <person name="Henrissat B."/>
            <person name="Matheny P.B."/>
            <person name="Labbe J."/>
            <person name="Martin F."/>
        </authorList>
    </citation>
    <scope>NUCLEOTIDE SEQUENCE</scope>
    <source>
        <strain evidence="1">FP105234-sp</strain>
    </source>
</reference>
<proteinExistence type="predicted"/>
<gene>
    <name evidence="1" type="ORF">FA95DRAFT_1559644</name>
</gene>
<keyword evidence="2" id="KW-1185">Reference proteome</keyword>
<accession>A0ACB8RS79</accession>